<protein>
    <submittedName>
        <fullName evidence="4">DUF4124 domain-containing protein</fullName>
    </submittedName>
</protein>
<gene>
    <name evidence="4" type="ORF">DU000_02790</name>
</gene>
<dbReference type="RefSeq" id="WP_114401802.1">
    <property type="nucleotide sequence ID" value="NZ_QPGB01000001.1"/>
</dbReference>
<evidence type="ECO:0000313" key="4">
    <source>
        <dbReference type="EMBL" id="RCS59653.1"/>
    </source>
</evidence>
<keyword evidence="2" id="KW-0732">Signal</keyword>
<feature type="signal peptide" evidence="2">
    <location>
        <begin position="1"/>
        <end position="25"/>
    </location>
</feature>
<comment type="caution">
    <text evidence="4">The sequence shown here is derived from an EMBL/GenBank/DDBJ whole genome shotgun (WGS) entry which is preliminary data.</text>
</comment>
<feature type="region of interest" description="Disordered" evidence="1">
    <location>
        <begin position="34"/>
        <end position="173"/>
    </location>
</feature>
<feature type="domain" description="DUF4124" evidence="3">
    <location>
        <begin position="15"/>
        <end position="79"/>
    </location>
</feature>
<keyword evidence="5" id="KW-1185">Reference proteome</keyword>
<evidence type="ECO:0000256" key="1">
    <source>
        <dbReference type="SAM" id="MobiDB-lite"/>
    </source>
</evidence>
<dbReference type="InterPro" id="IPR025392">
    <property type="entry name" value="DUF4124"/>
</dbReference>
<evidence type="ECO:0000259" key="3">
    <source>
        <dbReference type="Pfam" id="PF13511"/>
    </source>
</evidence>
<reference evidence="4 5" key="1">
    <citation type="journal article" date="2018" name="Int. J. Syst. Evol. Microbiol.">
        <title>Parvibium lacunae gen. nov., sp. nov., a new member of the family Alcaligenaceae isolated from a freshwater pond.</title>
        <authorList>
            <person name="Chen W.M."/>
            <person name="Xie P.B."/>
            <person name="Hsu M.Y."/>
            <person name="Sheu S.Y."/>
        </authorList>
    </citation>
    <scope>NUCLEOTIDE SEQUENCE [LARGE SCALE GENOMIC DNA]</scope>
    <source>
        <strain evidence="4 5">KMB9</strain>
    </source>
</reference>
<evidence type="ECO:0000256" key="2">
    <source>
        <dbReference type="SAM" id="SignalP"/>
    </source>
</evidence>
<dbReference type="AlphaFoldDB" id="A0A368L7M4"/>
<organism evidence="4 5">
    <name type="scientific">Parvibium lacunae</name>
    <dbReference type="NCBI Taxonomy" id="1888893"/>
    <lineage>
        <taxon>Bacteria</taxon>
        <taxon>Pseudomonadati</taxon>
        <taxon>Pseudomonadota</taxon>
        <taxon>Betaproteobacteria</taxon>
        <taxon>Burkholderiales</taxon>
        <taxon>Alcaligenaceae</taxon>
        <taxon>Parvibium</taxon>
    </lineage>
</organism>
<accession>A0A368L7M4</accession>
<evidence type="ECO:0000313" key="5">
    <source>
        <dbReference type="Proteomes" id="UP000252357"/>
    </source>
</evidence>
<sequence>MKTTRAKTVRGLLVCGLLCSFSVLAQYQWRDANGNMQFSDRPPPGDIPEANIIRRPRGMEPVRSLSTPSIPSSPAPQAGDKGGSKPASLAEREMEFRKRQTENAEKAKKQADKEAQDAQRKAACEQQRNQLAALESGQRMSRFDASGERVVMEDGDRNAEQERVRRSLEQHCK</sequence>
<feature type="compositionally biased region" description="Basic and acidic residues" evidence="1">
    <location>
        <begin position="141"/>
        <end position="173"/>
    </location>
</feature>
<dbReference type="Proteomes" id="UP000252357">
    <property type="component" value="Unassembled WGS sequence"/>
</dbReference>
<dbReference type="EMBL" id="QPGB01000001">
    <property type="protein sequence ID" value="RCS59653.1"/>
    <property type="molecule type" value="Genomic_DNA"/>
</dbReference>
<name>A0A368L7M4_9BURK</name>
<proteinExistence type="predicted"/>
<feature type="chain" id="PRO_5016942490" evidence="2">
    <location>
        <begin position="26"/>
        <end position="173"/>
    </location>
</feature>
<dbReference type="Pfam" id="PF13511">
    <property type="entry name" value="DUF4124"/>
    <property type="match status" value="1"/>
</dbReference>
<feature type="compositionally biased region" description="Basic and acidic residues" evidence="1">
    <location>
        <begin position="90"/>
        <end position="123"/>
    </location>
</feature>